<comment type="catalytic activity">
    <reaction evidence="2">
        <text>a 3'-end 2',3'-cyclophospho-ribonucleotide-RNA + H2O = a 3'-end 2'-phospho-ribonucleotide-RNA + H(+)</text>
        <dbReference type="Rhea" id="RHEA:11828"/>
        <dbReference type="Rhea" id="RHEA-COMP:10464"/>
        <dbReference type="Rhea" id="RHEA-COMP:17353"/>
        <dbReference type="ChEBI" id="CHEBI:15377"/>
        <dbReference type="ChEBI" id="CHEBI:15378"/>
        <dbReference type="ChEBI" id="CHEBI:83064"/>
        <dbReference type="ChEBI" id="CHEBI:173113"/>
        <dbReference type="EC" id="3.1.4.58"/>
    </reaction>
</comment>
<evidence type="ECO:0000313" key="3">
    <source>
        <dbReference type="EMBL" id="QFF99745.1"/>
    </source>
</evidence>
<keyword evidence="4" id="KW-1185">Reference proteome</keyword>
<keyword evidence="1 2" id="KW-0378">Hydrolase</keyword>
<dbReference type="GO" id="GO:0004113">
    <property type="term" value="F:2',3'-cyclic-nucleotide 3'-phosphodiesterase activity"/>
    <property type="evidence" value="ECO:0007669"/>
    <property type="project" value="InterPro"/>
</dbReference>
<dbReference type="InterPro" id="IPR004175">
    <property type="entry name" value="RNA_CPDase"/>
</dbReference>
<organism evidence="3 4">
    <name type="scientific">Psychrobacillus glaciei</name>
    <dbReference type="NCBI Taxonomy" id="2283160"/>
    <lineage>
        <taxon>Bacteria</taxon>
        <taxon>Bacillati</taxon>
        <taxon>Bacillota</taxon>
        <taxon>Bacilli</taxon>
        <taxon>Bacillales</taxon>
        <taxon>Bacillaceae</taxon>
        <taxon>Psychrobacillus</taxon>
    </lineage>
</organism>
<comment type="similarity">
    <text evidence="2">Belongs to the 2H phosphoesterase superfamily. ThpR family.</text>
</comment>
<dbReference type="PANTHER" id="PTHR35561:SF1">
    <property type="entry name" value="RNA 2',3'-CYCLIC PHOSPHODIESTERASE"/>
    <property type="match status" value="1"/>
</dbReference>
<sequence>MNTHYFIGIKIPSNLATSIVEARDTTNLHETHKILPVAEDLHITLYYLGQIEQNSVDQIIQSLDQNIDWKSFDLTTNGISHFGNNLTPRVVYTALKESESLTLLQEKVTRTISNYIEVDNRKEFNAHITIAKKWASKGLLSMENFPLESTTFKVTNISLFRVSPTNTPRYEELYIMHSGGG</sequence>
<evidence type="ECO:0000256" key="2">
    <source>
        <dbReference type="HAMAP-Rule" id="MF_01940"/>
    </source>
</evidence>
<dbReference type="OrthoDB" id="9789350at2"/>
<feature type="active site" description="Proton donor" evidence="2">
    <location>
        <position position="42"/>
    </location>
</feature>
<dbReference type="PANTHER" id="PTHR35561">
    <property type="entry name" value="RNA 2',3'-CYCLIC PHOSPHODIESTERASE"/>
    <property type="match status" value="1"/>
</dbReference>
<dbReference type="HAMAP" id="MF_01940">
    <property type="entry name" value="RNA_CPDase"/>
    <property type="match status" value="1"/>
</dbReference>
<name>A0A5J6SP91_9BACI</name>
<protein>
    <recommendedName>
        <fullName evidence="2">RNA 2',3'-cyclic phosphodiesterase</fullName>
        <shortName evidence="2">RNA 2',3'-CPDase</shortName>
        <ecNumber evidence="2">3.1.4.58</ecNumber>
    </recommendedName>
</protein>
<dbReference type="KEGG" id="psyo:PB01_13345"/>
<evidence type="ECO:0000256" key="1">
    <source>
        <dbReference type="ARBA" id="ARBA00022801"/>
    </source>
</evidence>
<dbReference type="InterPro" id="IPR009097">
    <property type="entry name" value="Cyclic_Pdiesterase"/>
</dbReference>
<dbReference type="GO" id="GO:0008664">
    <property type="term" value="F:RNA 2',3'-cyclic 3'-phosphodiesterase activity"/>
    <property type="evidence" value="ECO:0007669"/>
    <property type="project" value="UniProtKB-EC"/>
</dbReference>
<dbReference type="AlphaFoldDB" id="A0A5J6SP91"/>
<dbReference type="NCBIfam" id="TIGR02258">
    <property type="entry name" value="2_5_ligase"/>
    <property type="match status" value="1"/>
</dbReference>
<dbReference type="SUPFAM" id="SSF55144">
    <property type="entry name" value="LigT-like"/>
    <property type="match status" value="1"/>
</dbReference>
<dbReference type="EC" id="3.1.4.58" evidence="2"/>
<dbReference type="Proteomes" id="UP000325517">
    <property type="component" value="Chromosome"/>
</dbReference>
<comment type="function">
    <text evidence="2">Hydrolyzes RNA 2',3'-cyclic phosphodiester to an RNA 2'-phosphomonoester.</text>
</comment>
<dbReference type="EMBL" id="CP031223">
    <property type="protein sequence ID" value="QFF99745.1"/>
    <property type="molecule type" value="Genomic_DNA"/>
</dbReference>
<evidence type="ECO:0000313" key="4">
    <source>
        <dbReference type="Proteomes" id="UP000325517"/>
    </source>
</evidence>
<dbReference type="Pfam" id="PF13563">
    <property type="entry name" value="2_5_RNA_ligase2"/>
    <property type="match status" value="1"/>
</dbReference>
<accession>A0A5J6SP91</accession>
<feature type="active site" description="Proton acceptor" evidence="2">
    <location>
        <position position="127"/>
    </location>
</feature>
<dbReference type="Gene3D" id="3.90.1140.10">
    <property type="entry name" value="Cyclic phosphodiesterase"/>
    <property type="match status" value="1"/>
</dbReference>
<dbReference type="RefSeq" id="WP_151700648.1">
    <property type="nucleotide sequence ID" value="NZ_CP031223.1"/>
</dbReference>
<feature type="short sequence motif" description="HXTX 2" evidence="2">
    <location>
        <begin position="127"/>
        <end position="130"/>
    </location>
</feature>
<reference evidence="3 4" key="1">
    <citation type="submission" date="2018-07" db="EMBL/GenBank/DDBJ databases">
        <title>Complete genome sequence of Psychrobacillus sp. PB01, isolated from iceberg, and comparative genome analysis of Psychrobacillus strains.</title>
        <authorList>
            <person name="Lee P.C."/>
        </authorList>
    </citation>
    <scope>NUCLEOTIDE SEQUENCE [LARGE SCALE GENOMIC DNA]</scope>
    <source>
        <strain evidence="3 4">PB01</strain>
    </source>
</reference>
<proteinExistence type="inferred from homology"/>
<gene>
    <name evidence="3" type="primary">thpR</name>
    <name evidence="3" type="ORF">PB01_13345</name>
</gene>
<feature type="short sequence motif" description="HXTX 1" evidence="2">
    <location>
        <begin position="42"/>
        <end position="45"/>
    </location>
</feature>